<evidence type="ECO:0000256" key="2">
    <source>
        <dbReference type="SAM" id="Phobius"/>
    </source>
</evidence>
<feature type="compositionally biased region" description="Low complexity" evidence="1">
    <location>
        <begin position="302"/>
        <end position="314"/>
    </location>
</feature>
<protein>
    <submittedName>
        <fullName evidence="3">Uncharacterized protein</fullName>
    </submittedName>
</protein>
<evidence type="ECO:0000313" key="4">
    <source>
        <dbReference type="Proteomes" id="UP001295423"/>
    </source>
</evidence>
<feature type="transmembrane region" description="Helical" evidence="2">
    <location>
        <begin position="144"/>
        <end position="160"/>
    </location>
</feature>
<accession>A0AAD2CPP7</accession>
<feature type="compositionally biased region" description="Polar residues" evidence="1">
    <location>
        <begin position="324"/>
        <end position="340"/>
    </location>
</feature>
<feature type="compositionally biased region" description="Polar residues" evidence="1">
    <location>
        <begin position="271"/>
        <end position="290"/>
    </location>
</feature>
<sequence length="351" mass="39664">MSYAPVSTLEDGMAAQSSSSSSIRPLNFRSPMLLQGQQNDHNNNNNNLAESLNQSAANTTIFTSSFRHIPEASQLQWMDDFYQGKPGIVAVFDRNGHLAGNFQFWHFLRITALLVVLAIVYYFMGVWVAKTQQDEDLVILDDVQSFYFLLIAALFVAMAYRADLQQREQHVAITTEGIRIDQGMAMTVIIPFETIHSCEAHLTTKYLCGHMERSDLTQVQVVRSLAPMEQIGFRKTRSFLVYGLARPQEFVALVEAFKTSQQHGSYEGGTELTTSSYRQSPQEGLSSSEGQFHHHHHPHHQVPPQQQQQHQVPQFAQPSPPTLEQPQFQPQHPYAQQSQIVHDDSDIVTAI</sequence>
<comment type="caution">
    <text evidence="3">The sequence shown here is derived from an EMBL/GenBank/DDBJ whole genome shotgun (WGS) entry which is preliminary data.</text>
</comment>
<feature type="transmembrane region" description="Helical" evidence="2">
    <location>
        <begin position="104"/>
        <end position="124"/>
    </location>
</feature>
<proteinExistence type="predicted"/>
<dbReference type="Proteomes" id="UP001295423">
    <property type="component" value="Unassembled WGS sequence"/>
</dbReference>
<keyword evidence="2" id="KW-1133">Transmembrane helix</keyword>
<dbReference type="AlphaFoldDB" id="A0AAD2CPP7"/>
<name>A0AAD2CPP7_9STRA</name>
<feature type="region of interest" description="Disordered" evidence="1">
    <location>
        <begin position="1"/>
        <end position="23"/>
    </location>
</feature>
<keyword evidence="4" id="KW-1185">Reference proteome</keyword>
<dbReference type="EMBL" id="CAKOGP040000957">
    <property type="protein sequence ID" value="CAJ1940801.1"/>
    <property type="molecule type" value="Genomic_DNA"/>
</dbReference>
<reference evidence="3" key="1">
    <citation type="submission" date="2023-08" db="EMBL/GenBank/DDBJ databases">
        <authorList>
            <person name="Audoor S."/>
            <person name="Bilcke G."/>
        </authorList>
    </citation>
    <scope>NUCLEOTIDE SEQUENCE</scope>
</reference>
<keyword evidence="2" id="KW-0812">Transmembrane</keyword>
<keyword evidence="2" id="KW-0472">Membrane</keyword>
<feature type="region of interest" description="Disordered" evidence="1">
    <location>
        <begin position="262"/>
        <end position="351"/>
    </location>
</feature>
<gene>
    <name evidence="3" type="ORF">CYCCA115_LOCUS7223</name>
</gene>
<evidence type="ECO:0000256" key="1">
    <source>
        <dbReference type="SAM" id="MobiDB-lite"/>
    </source>
</evidence>
<evidence type="ECO:0000313" key="3">
    <source>
        <dbReference type="EMBL" id="CAJ1940801.1"/>
    </source>
</evidence>
<organism evidence="3 4">
    <name type="scientific">Cylindrotheca closterium</name>
    <dbReference type="NCBI Taxonomy" id="2856"/>
    <lineage>
        <taxon>Eukaryota</taxon>
        <taxon>Sar</taxon>
        <taxon>Stramenopiles</taxon>
        <taxon>Ochrophyta</taxon>
        <taxon>Bacillariophyta</taxon>
        <taxon>Bacillariophyceae</taxon>
        <taxon>Bacillariophycidae</taxon>
        <taxon>Bacillariales</taxon>
        <taxon>Bacillariaceae</taxon>
        <taxon>Cylindrotheca</taxon>
    </lineage>
</organism>